<keyword evidence="3" id="KW-1185">Reference proteome</keyword>
<reference evidence="3" key="1">
    <citation type="journal article" date="2014" name="BMC Genomics">
        <title>Genome characteristics reveal the impact of lichenization on lichen-forming fungus Endocarpon pusillum Hedwig (Verrucariales, Ascomycota).</title>
        <authorList>
            <person name="Wang Y.-Y."/>
            <person name="Liu B."/>
            <person name="Zhang X.-Y."/>
            <person name="Zhou Q.-M."/>
            <person name="Zhang T."/>
            <person name="Li H."/>
            <person name="Yu Y.-F."/>
            <person name="Zhang X.-L."/>
            <person name="Hao X.-Y."/>
            <person name="Wang M."/>
            <person name="Wang L."/>
            <person name="Wei J.-C."/>
        </authorList>
    </citation>
    <scope>NUCLEOTIDE SEQUENCE [LARGE SCALE GENOMIC DNA]</scope>
    <source>
        <strain evidence="3">Z07020 / HMAS-L-300199</strain>
    </source>
</reference>
<feature type="region of interest" description="Disordered" evidence="1">
    <location>
        <begin position="339"/>
        <end position="421"/>
    </location>
</feature>
<feature type="compositionally biased region" description="Basic and acidic residues" evidence="1">
    <location>
        <begin position="178"/>
        <end position="194"/>
    </location>
</feature>
<feature type="region of interest" description="Disordered" evidence="1">
    <location>
        <begin position="109"/>
        <end position="243"/>
    </location>
</feature>
<feature type="region of interest" description="Disordered" evidence="1">
    <location>
        <begin position="479"/>
        <end position="508"/>
    </location>
</feature>
<feature type="compositionally biased region" description="Polar residues" evidence="1">
    <location>
        <begin position="410"/>
        <end position="421"/>
    </location>
</feature>
<feature type="region of interest" description="Disordered" evidence="1">
    <location>
        <begin position="520"/>
        <end position="551"/>
    </location>
</feature>
<dbReference type="eggNOG" id="ENOG502SD1F">
    <property type="taxonomic scope" value="Eukaryota"/>
</dbReference>
<dbReference type="AlphaFoldDB" id="U1G7A4"/>
<dbReference type="EMBL" id="KE720961">
    <property type="protein sequence ID" value="ERF73287.1"/>
    <property type="molecule type" value="Genomic_DNA"/>
</dbReference>
<feature type="compositionally biased region" description="Low complexity" evidence="1">
    <location>
        <begin position="400"/>
        <end position="409"/>
    </location>
</feature>
<gene>
    <name evidence="2" type="ORF">EPUS_03120</name>
</gene>
<dbReference type="Proteomes" id="UP000019373">
    <property type="component" value="Unassembled WGS sequence"/>
</dbReference>
<dbReference type="OMA" id="TQWNVAT"/>
<evidence type="ECO:0000313" key="2">
    <source>
        <dbReference type="EMBL" id="ERF73287.1"/>
    </source>
</evidence>
<proteinExistence type="predicted"/>
<evidence type="ECO:0000313" key="3">
    <source>
        <dbReference type="Proteomes" id="UP000019373"/>
    </source>
</evidence>
<name>U1G7A4_ENDPU</name>
<dbReference type="GeneID" id="19238167"/>
<evidence type="ECO:0000256" key="1">
    <source>
        <dbReference type="SAM" id="MobiDB-lite"/>
    </source>
</evidence>
<feature type="compositionally biased region" description="Low complexity" evidence="1">
    <location>
        <begin position="452"/>
        <end position="461"/>
    </location>
</feature>
<protein>
    <submittedName>
        <fullName evidence="2">Uncharacterized protein</fullName>
    </submittedName>
</protein>
<dbReference type="RefSeq" id="XP_007801060.1">
    <property type="nucleotide sequence ID" value="XM_007802869.1"/>
</dbReference>
<accession>U1G7A4</accession>
<dbReference type="HOGENOM" id="CLU_015711_1_0_1"/>
<feature type="region of interest" description="Disordered" evidence="1">
    <location>
        <begin position="440"/>
        <end position="461"/>
    </location>
</feature>
<organism evidence="2 3">
    <name type="scientific">Endocarpon pusillum (strain Z07020 / HMAS-L-300199)</name>
    <name type="common">Lichen-forming fungus</name>
    <dbReference type="NCBI Taxonomy" id="1263415"/>
    <lineage>
        <taxon>Eukaryota</taxon>
        <taxon>Fungi</taxon>
        <taxon>Dikarya</taxon>
        <taxon>Ascomycota</taxon>
        <taxon>Pezizomycotina</taxon>
        <taxon>Eurotiomycetes</taxon>
        <taxon>Chaetothyriomycetidae</taxon>
        <taxon>Verrucariales</taxon>
        <taxon>Verrucariaceae</taxon>
        <taxon>Endocarpon</taxon>
    </lineage>
</organism>
<sequence>MTAPVEARSLSSLTTLFANPPQYPRNPTHKVLEPLNLYIVRVPGSRDIFLSPLKPPTKASISAEAIQSSLYYFHISTPQDEVVKESLEKHRRSWSAEQGSRVDEIHRKPVPSSFFTERSTGEAPEDEATGLSHSSRPVTKSEGDIPDGSHIETAKRVVFRSQDEGSVIARKPVGPRPDSSRLKTADSGVIERKPVGSSGGDGRTGQRASTEVPAQFRAMDSREGRQLNSDGCPGSQCSSNSVSRSITDVASASSQLPPPLLLRPSYSLSEHEMGNDFRVTIIRRDPSSGSQWNIGSLSRVRRPAMMEQDSIGIEITTPGYQKFARQFESQAPNLQAYDQAPREHQGGSTEGYGSITQKTNDSPAKASRRPCTHFEPTSFTRDMTLNRPPGSQHHHHRSSSSESFPSSLPQLASSISPTTPSQLTFFSPWNGTCTFTTGMDGRSLKCRHKLPSSSTSEPSDNSVLVAELRFNLPWSALRSRDTNTEPSTGAGRRTKTSNSLAHLGEDAKHSLKRGMARFRQEIKSSTSSDTDLRPTIPGTAHARDTSSTSNSFSSTFQYQYGDDSDDEAAAANDSFASSSSGRMDLKLGRERAGGGRKGKSAKLGKLVLRDEGLKMADLVVAACMGVWWNVYEGRGVEV</sequence>
<feature type="compositionally biased region" description="Basic and acidic residues" evidence="1">
    <location>
        <begin position="139"/>
        <end position="155"/>
    </location>
</feature>
<dbReference type="OrthoDB" id="10003116at2759"/>